<dbReference type="Gene3D" id="3.40.390.10">
    <property type="entry name" value="Collagenase (Catalytic Domain)"/>
    <property type="match status" value="1"/>
</dbReference>
<reference evidence="6" key="1">
    <citation type="journal article" date="2020" name="Cell">
        <title>Large-Scale Comparative Analyses of Tick Genomes Elucidate Their Genetic Diversity and Vector Capacities.</title>
        <authorList>
            <consortium name="Tick Genome and Microbiome Consortium (TIGMIC)"/>
            <person name="Jia N."/>
            <person name="Wang J."/>
            <person name="Shi W."/>
            <person name="Du L."/>
            <person name="Sun Y."/>
            <person name="Zhan W."/>
            <person name="Jiang J.F."/>
            <person name="Wang Q."/>
            <person name="Zhang B."/>
            <person name="Ji P."/>
            <person name="Bell-Sakyi L."/>
            <person name="Cui X.M."/>
            <person name="Yuan T.T."/>
            <person name="Jiang B.G."/>
            <person name="Yang W.F."/>
            <person name="Lam T.T."/>
            <person name="Chang Q.C."/>
            <person name="Ding S.J."/>
            <person name="Wang X.J."/>
            <person name="Zhu J.G."/>
            <person name="Ruan X.D."/>
            <person name="Zhao L."/>
            <person name="Wei J.T."/>
            <person name="Ye R.Z."/>
            <person name="Que T.C."/>
            <person name="Du C.H."/>
            <person name="Zhou Y.H."/>
            <person name="Cheng J.X."/>
            <person name="Dai P.F."/>
            <person name="Guo W.B."/>
            <person name="Han X.H."/>
            <person name="Huang E.J."/>
            <person name="Li L.F."/>
            <person name="Wei W."/>
            <person name="Gao Y.C."/>
            <person name="Liu J.Z."/>
            <person name="Shao H.Z."/>
            <person name="Wang X."/>
            <person name="Wang C.C."/>
            <person name="Yang T.C."/>
            <person name="Huo Q.B."/>
            <person name="Li W."/>
            <person name="Chen H.Y."/>
            <person name="Chen S.E."/>
            <person name="Zhou L.G."/>
            <person name="Ni X.B."/>
            <person name="Tian J.H."/>
            <person name="Sheng Y."/>
            <person name="Liu T."/>
            <person name="Pan Y.S."/>
            <person name="Xia L.Y."/>
            <person name="Li J."/>
            <person name="Zhao F."/>
            <person name="Cao W.C."/>
        </authorList>
    </citation>
    <scope>NUCLEOTIDE SEQUENCE</scope>
    <source>
        <strain evidence="6">Rsan-2018</strain>
    </source>
</reference>
<organism evidence="6 7">
    <name type="scientific">Rhipicephalus sanguineus</name>
    <name type="common">Brown dog tick</name>
    <name type="synonym">Ixodes sanguineus</name>
    <dbReference type="NCBI Taxonomy" id="34632"/>
    <lineage>
        <taxon>Eukaryota</taxon>
        <taxon>Metazoa</taxon>
        <taxon>Ecdysozoa</taxon>
        <taxon>Arthropoda</taxon>
        <taxon>Chelicerata</taxon>
        <taxon>Arachnida</taxon>
        <taxon>Acari</taxon>
        <taxon>Parasitiformes</taxon>
        <taxon>Ixodida</taxon>
        <taxon>Ixodoidea</taxon>
        <taxon>Ixodidae</taxon>
        <taxon>Rhipicephalinae</taxon>
        <taxon>Rhipicephalus</taxon>
        <taxon>Rhipicephalus</taxon>
    </lineage>
</organism>
<reference evidence="6" key="2">
    <citation type="submission" date="2021-09" db="EMBL/GenBank/DDBJ databases">
        <authorList>
            <person name="Jia N."/>
            <person name="Wang J."/>
            <person name="Shi W."/>
            <person name="Du L."/>
            <person name="Sun Y."/>
            <person name="Zhan W."/>
            <person name="Jiang J."/>
            <person name="Wang Q."/>
            <person name="Zhang B."/>
            <person name="Ji P."/>
            <person name="Sakyi L.B."/>
            <person name="Cui X."/>
            <person name="Yuan T."/>
            <person name="Jiang B."/>
            <person name="Yang W."/>
            <person name="Lam T.T.-Y."/>
            <person name="Chang Q."/>
            <person name="Ding S."/>
            <person name="Wang X."/>
            <person name="Zhu J."/>
            <person name="Ruan X."/>
            <person name="Zhao L."/>
            <person name="Wei J."/>
            <person name="Que T."/>
            <person name="Du C."/>
            <person name="Cheng J."/>
            <person name="Dai P."/>
            <person name="Han X."/>
            <person name="Huang E."/>
            <person name="Gao Y."/>
            <person name="Liu J."/>
            <person name="Shao H."/>
            <person name="Ye R."/>
            <person name="Li L."/>
            <person name="Wei W."/>
            <person name="Wang X."/>
            <person name="Wang C."/>
            <person name="Huo Q."/>
            <person name="Li W."/>
            <person name="Guo W."/>
            <person name="Chen H."/>
            <person name="Chen S."/>
            <person name="Zhou L."/>
            <person name="Zhou L."/>
            <person name="Ni X."/>
            <person name="Tian J."/>
            <person name="Zhou Y."/>
            <person name="Sheng Y."/>
            <person name="Liu T."/>
            <person name="Pan Y."/>
            <person name="Xia L."/>
            <person name="Li J."/>
            <person name="Zhao F."/>
            <person name="Cao W."/>
        </authorList>
    </citation>
    <scope>NUCLEOTIDE SEQUENCE</scope>
    <source>
        <strain evidence="6">Rsan-2018</strain>
        <tissue evidence="6">Larvae</tissue>
    </source>
</reference>
<dbReference type="PRINTS" id="PR00480">
    <property type="entry name" value="ASTACIN"/>
</dbReference>
<comment type="caution">
    <text evidence="3">Lacks conserved residue(s) required for the propagation of feature annotation.</text>
</comment>
<accession>A0A9D4QH04</accession>
<sequence length="136" mass="15496">MHRCYSAIGRNVGVQTLSLGDGCFFFGTVTHEMMHAIGFYHEHSRPDRDDYIDIYPENVMPGQLLSFTKVNPSEIRLLTPFDYDSVMLYGSHAFSREPGLTTMLAKDGRWLMNVHEKPGLSESDVTRINTLYNCTI</sequence>
<dbReference type="PANTHER" id="PTHR10127">
    <property type="entry name" value="DISCOIDIN, CUB, EGF, LAMININ , AND ZINC METALLOPROTEASE DOMAIN CONTAINING"/>
    <property type="match status" value="1"/>
</dbReference>
<dbReference type="SMART" id="SM00235">
    <property type="entry name" value="ZnMc"/>
    <property type="match status" value="1"/>
</dbReference>
<evidence type="ECO:0000313" key="6">
    <source>
        <dbReference type="EMBL" id="KAH7982333.1"/>
    </source>
</evidence>
<dbReference type="InterPro" id="IPR006026">
    <property type="entry name" value="Peptidase_Metallo"/>
</dbReference>
<dbReference type="Proteomes" id="UP000821837">
    <property type="component" value="Chromosome 1"/>
</dbReference>
<dbReference type="EMBL" id="JABSTV010001245">
    <property type="protein sequence ID" value="KAH7982333.1"/>
    <property type="molecule type" value="Genomic_DNA"/>
</dbReference>
<comment type="cofactor">
    <cofactor evidence="3 4">
        <name>Zn(2+)</name>
        <dbReference type="ChEBI" id="CHEBI:29105"/>
    </cofactor>
    <text evidence="3 4">Binds 1 zinc ion per subunit.</text>
</comment>
<evidence type="ECO:0000256" key="1">
    <source>
        <dbReference type="ARBA" id="ARBA00011245"/>
    </source>
</evidence>
<gene>
    <name evidence="6" type="ORF">HPB52_004096</name>
</gene>
<comment type="caution">
    <text evidence="6">The sequence shown here is derived from an EMBL/GenBank/DDBJ whole genome shotgun (WGS) entry which is preliminary data.</text>
</comment>
<dbReference type="InterPro" id="IPR024079">
    <property type="entry name" value="MetalloPept_cat_dom_sf"/>
</dbReference>
<dbReference type="EC" id="3.4.24.-" evidence="4"/>
<name>A0A9D4QH04_RHISA</name>
<dbReference type="GO" id="GO:0008270">
    <property type="term" value="F:zinc ion binding"/>
    <property type="evidence" value="ECO:0007669"/>
    <property type="project" value="UniProtKB-UniRule"/>
</dbReference>
<feature type="domain" description="Peptidase M12A" evidence="5">
    <location>
        <begin position="1"/>
        <end position="135"/>
    </location>
</feature>
<keyword evidence="3 4" id="KW-0862">Zinc</keyword>
<evidence type="ECO:0000256" key="3">
    <source>
        <dbReference type="PROSITE-ProRule" id="PRU01211"/>
    </source>
</evidence>
<comment type="function">
    <text evidence="2">Zinc metalloprotease. Provoques deadhesion of endothelial cells from cell cultures, and also degradation of fibronectin, fibrinogen and gelatin in vitro. Its role in the venom is not fully understood but it might act as a spreading factor that facilitates diffusion of other venom toxins. Alternatively, it might be involved in the proteolytic processing of other venom toxins or it might play a role in extra-oral digestion of prey.</text>
</comment>
<keyword evidence="3 4" id="KW-0479">Metal-binding</keyword>
<protein>
    <recommendedName>
        <fullName evidence="4">Metalloendopeptidase</fullName>
        <ecNumber evidence="4">3.4.24.-</ecNumber>
    </recommendedName>
</protein>
<keyword evidence="3 4" id="KW-0645">Protease</keyword>
<proteinExistence type="predicted"/>
<dbReference type="PANTHER" id="PTHR10127:SF883">
    <property type="entry name" value="ZINC METALLOPROTEINASE NAS-8"/>
    <property type="match status" value="1"/>
</dbReference>
<feature type="binding site" evidence="3">
    <location>
        <position position="31"/>
    </location>
    <ligand>
        <name>Zn(2+)</name>
        <dbReference type="ChEBI" id="CHEBI:29105"/>
        <note>catalytic</note>
    </ligand>
</feature>
<evidence type="ECO:0000256" key="2">
    <source>
        <dbReference type="ARBA" id="ARBA00025529"/>
    </source>
</evidence>
<evidence type="ECO:0000313" key="7">
    <source>
        <dbReference type="Proteomes" id="UP000821837"/>
    </source>
</evidence>
<dbReference type="VEuPathDB" id="VectorBase:RSAN_052413"/>
<comment type="subunit">
    <text evidence="1">Monomer.</text>
</comment>
<dbReference type="GO" id="GO:0004222">
    <property type="term" value="F:metalloendopeptidase activity"/>
    <property type="evidence" value="ECO:0007669"/>
    <property type="project" value="UniProtKB-UniRule"/>
</dbReference>
<feature type="binding site" evidence="3">
    <location>
        <position position="41"/>
    </location>
    <ligand>
        <name>Zn(2+)</name>
        <dbReference type="ChEBI" id="CHEBI:29105"/>
        <note>catalytic</note>
    </ligand>
</feature>
<keyword evidence="7" id="KW-1185">Reference proteome</keyword>
<dbReference type="SUPFAM" id="SSF55486">
    <property type="entry name" value="Metalloproteases ('zincins'), catalytic domain"/>
    <property type="match status" value="1"/>
</dbReference>
<feature type="binding site" evidence="3">
    <location>
        <position position="35"/>
    </location>
    <ligand>
        <name>Zn(2+)</name>
        <dbReference type="ChEBI" id="CHEBI:29105"/>
        <note>catalytic</note>
    </ligand>
</feature>
<feature type="active site" evidence="3">
    <location>
        <position position="32"/>
    </location>
</feature>
<keyword evidence="3 4" id="KW-0378">Hydrolase</keyword>
<dbReference type="AlphaFoldDB" id="A0A9D4QH04"/>
<dbReference type="InterPro" id="IPR001506">
    <property type="entry name" value="Peptidase_M12A"/>
</dbReference>
<evidence type="ECO:0000256" key="4">
    <source>
        <dbReference type="RuleBase" id="RU361183"/>
    </source>
</evidence>
<dbReference type="PROSITE" id="PS51864">
    <property type="entry name" value="ASTACIN"/>
    <property type="match status" value="1"/>
</dbReference>
<evidence type="ECO:0000259" key="5">
    <source>
        <dbReference type="PROSITE" id="PS51864"/>
    </source>
</evidence>
<dbReference type="Pfam" id="PF01400">
    <property type="entry name" value="Astacin"/>
    <property type="match status" value="1"/>
</dbReference>
<dbReference type="GO" id="GO:0006508">
    <property type="term" value="P:proteolysis"/>
    <property type="evidence" value="ECO:0007669"/>
    <property type="project" value="UniProtKB-KW"/>
</dbReference>
<keyword evidence="3 4" id="KW-0482">Metalloprotease</keyword>